<organism evidence="1 2">
    <name type="scientific">Candidatus Pristimantibacillus lignocellulolyticus</name>
    <dbReference type="NCBI Taxonomy" id="2994561"/>
    <lineage>
        <taxon>Bacteria</taxon>
        <taxon>Bacillati</taxon>
        <taxon>Bacillota</taxon>
        <taxon>Bacilli</taxon>
        <taxon>Bacillales</taxon>
        <taxon>Paenibacillaceae</taxon>
        <taxon>Candidatus Pristimantibacillus</taxon>
    </lineage>
</organism>
<dbReference type="AlphaFoldDB" id="A0A9J6ZD00"/>
<proteinExistence type="predicted"/>
<evidence type="ECO:0000313" key="2">
    <source>
        <dbReference type="Proteomes" id="UP001056756"/>
    </source>
</evidence>
<protein>
    <submittedName>
        <fullName evidence="1">Uncharacterized protein</fullName>
    </submittedName>
</protein>
<dbReference type="KEGG" id="plig:NAG76_18470"/>
<dbReference type="Proteomes" id="UP001056756">
    <property type="component" value="Chromosome"/>
</dbReference>
<accession>A0A9J6ZD00</accession>
<reference evidence="1" key="1">
    <citation type="submission" date="2022-05" db="EMBL/GenBank/DDBJ databases">
        <title>Novel bacterial taxa in a minimal lignocellulolytic consortium and its capacity to transform plastics disclosed by genome-resolved metagenomics.</title>
        <authorList>
            <person name="Rodriguez C.A.D."/>
            <person name="Diaz-Garcia L."/>
            <person name="Herrera K."/>
            <person name="Tarazona N.A."/>
            <person name="Sproer C."/>
            <person name="Overmann J."/>
            <person name="Jimenez D.J."/>
        </authorList>
    </citation>
    <scope>NUCLEOTIDE SEQUENCE</scope>
    <source>
        <strain evidence="1">MAG5</strain>
    </source>
</reference>
<evidence type="ECO:0000313" key="1">
    <source>
        <dbReference type="EMBL" id="URN93792.1"/>
    </source>
</evidence>
<gene>
    <name evidence="1" type="ORF">NAG76_18470</name>
</gene>
<dbReference type="EMBL" id="CP097899">
    <property type="protein sequence ID" value="URN93792.1"/>
    <property type="molecule type" value="Genomic_DNA"/>
</dbReference>
<sequence>MGSYTFKFVLNKFGKQLDEKILDIQPIINKSNTYLVITGLGSIFELNTLLESIEHIYSMKNTEINFQEKVSLVISPNNRLISVFNSRGRNGTIIDLSMKKELMRFSRDDYHYDQTDFPIAFIEFNKRTTCSWYQVESIRYI</sequence>
<name>A0A9J6ZD00_9BACL</name>